<sequence length="87" mass="10211">MIKKYTTTVKAEVFDGSEEMRSRYPIRYFPKSDWLSEHWVLDIPIPYDSFPYPANLFKGQVLVTRPDGTVVNMDPYDFGKLFPEAEK</sequence>
<evidence type="ECO:0000313" key="2">
    <source>
        <dbReference type="Proteomes" id="UP000295257"/>
    </source>
</evidence>
<dbReference type="OrthoDB" id="121684at2"/>
<keyword evidence="2" id="KW-1185">Reference proteome</keyword>
<gene>
    <name evidence="1" type="ORF">C5L30_000354</name>
</gene>
<organism evidence="1 2">
    <name type="scientific">Companilactobacillus farciminis</name>
    <dbReference type="NCBI Taxonomy" id="1612"/>
    <lineage>
        <taxon>Bacteria</taxon>
        <taxon>Bacillati</taxon>
        <taxon>Bacillota</taxon>
        <taxon>Bacilli</taxon>
        <taxon>Lactobacillales</taxon>
        <taxon>Lactobacillaceae</taxon>
        <taxon>Companilactobacillus</taxon>
    </lineage>
</organism>
<dbReference type="Proteomes" id="UP000295257">
    <property type="component" value="Unassembled WGS sequence"/>
</dbReference>
<name>A0A4V3A3H9_9LACO</name>
<reference evidence="1 2" key="1">
    <citation type="journal article" date="2019" name="Appl. Microbiol. Biotechnol.">
        <title>Uncovering carbohydrate metabolism through a genotype-phenotype association study of 56 lactic acid bacteria genomes.</title>
        <authorList>
            <person name="Buron-Moles G."/>
            <person name="Chailyan A."/>
            <person name="Dolejs I."/>
            <person name="Forster J."/>
            <person name="Miks M.H."/>
        </authorList>
    </citation>
    <scope>NUCLEOTIDE SEQUENCE [LARGE SCALE GENOMIC DNA]</scope>
    <source>
        <strain evidence="1 2">ATCC 29644</strain>
    </source>
</reference>
<accession>A0A4V3A3H9</accession>
<comment type="caution">
    <text evidence="1">The sequence shown here is derived from an EMBL/GenBank/DDBJ whole genome shotgun (WGS) entry which is preliminary data.</text>
</comment>
<dbReference type="EMBL" id="PUFN01000004">
    <property type="protein sequence ID" value="TDG74638.1"/>
    <property type="molecule type" value="Genomic_DNA"/>
</dbReference>
<proteinExistence type="predicted"/>
<protein>
    <submittedName>
        <fullName evidence="1">Uncharacterized protein</fullName>
    </submittedName>
</protein>
<dbReference type="AlphaFoldDB" id="A0A4V3A3H9"/>
<evidence type="ECO:0000313" key="1">
    <source>
        <dbReference type="EMBL" id="TDG74638.1"/>
    </source>
</evidence>
<dbReference type="RefSeq" id="WP_010019134.1">
    <property type="nucleotide sequence ID" value="NZ_CAJJMR010000040.1"/>
</dbReference>